<organism evidence="2 3">
    <name type="scientific">Roridomyces roridus</name>
    <dbReference type="NCBI Taxonomy" id="1738132"/>
    <lineage>
        <taxon>Eukaryota</taxon>
        <taxon>Fungi</taxon>
        <taxon>Dikarya</taxon>
        <taxon>Basidiomycota</taxon>
        <taxon>Agaricomycotina</taxon>
        <taxon>Agaricomycetes</taxon>
        <taxon>Agaricomycetidae</taxon>
        <taxon>Agaricales</taxon>
        <taxon>Marasmiineae</taxon>
        <taxon>Mycenaceae</taxon>
        <taxon>Roridomyces</taxon>
    </lineage>
</organism>
<feature type="compositionally biased region" description="Basic and acidic residues" evidence="1">
    <location>
        <begin position="542"/>
        <end position="561"/>
    </location>
</feature>
<evidence type="ECO:0000313" key="2">
    <source>
        <dbReference type="EMBL" id="KAJ7630846.1"/>
    </source>
</evidence>
<name>A0AAD7BU76_9AGAR</name>
<feature type="region of interest" description="Disordered" evidence="1">
    <location>
        <begin position="542"/>
        <end position="612"/>
    </location>
</feature>
<dbReference type="Proteomes" id="UP001221142">
    <property type="component" value="Unassembled WGS sequence"/>
</dbReference>
<gene>
    <name evidence="2" type="ORF">FB45DRAFT_916703</name>
</gene>
<reference evidence="2" key="1">
    <citation type="submission" date="2023-03" db="EMBL/GenBank/DDBJ databases">
        <title>Massive genome expansion in bonnet fungi (Mycena s.s.) driven by repeated elements and novel gene families across ecological guilds.</title>
        <authorList>
            <consortium name="Lawrence Berkeley National Laboratory"/>
            <person name="Harder C.B."/>
            <person name="Miyauchi S."/>
            <person name="Viragh M."/>
            <person name="Kuo A."/>
            <person name="Thoen E."/>
            <person name="Andreopoulos B."/>
            <person name="Lu D."/>
            <person name="Skrede I."/>
            <person name="Drula E."/>
            <person name="Henrissat B."/>
            <person name="Morin E."/>
            <person name="Kohler A."/>
            <person name="Barry K."/>
            <person name="LaButti K."/>
            <person name="Morin E."/>
            <person name="Salamov A."/>
            <person name="Lipzen A."/>
            <person name="Mereny Z."/>
            <person name="Hegedus B."/>
            <person name="Baldrian P."/>
            <person name="Stursova M."/>
            <person name="Weitz H."/>
            <person name="Taylor A."/>
            <person name="Grigoriev I.V."/>
            <person name="Nagy L.G."/>
            <person name="Martin F."/>
            <person name="Kauserud H."/>
        </authorList>
    </citation>
    <scope>NUCLEOTIDE SEQUENCE</scope>
    <source>
        <strain evidence="2">9284</strain>
    </source>
</reference>
<protein>
    <submittedName>
        <fullName evidence="2">Uncharacterized protein</fullName>
    </submittedName>
</protein>
<feature type="region of interest" description="Disordered" evidence="1">
    <location>
        <begin position="392"/>
        <end position="414"/>
    </location>
</feature>
<feature type="compositionally biased region" description="Acidic residues" evidence="1">
    <location>
        <begin position="501"/>
        <end position="523"/>
    </location>
</feature>
<feature type="compositionally biased region" description="Basic and acidic residues" evidence="1">
    <location>
        <begin position="392"/>
        <end position="407"/>
    </location>
</feature>
<keyword evidence="3" id="KW-1185">Reference proteome</keyword>
<comment type="caution">
    <text evidence="2">The sequence shown here is derived from an EMBL/GenBank/DDBJ whole genome shotgun (WGS) entry which is preliminary data.</text>
</comment>
<feature type="region of interest" description="Disordered" evidence="1">
    <location>
        <begin position="499"/>
        <end position="524"/>
    </location>
</feature>
<dbReference type="AlphaFoldDB" id="A0AAD7BU76"/>
<evidence type="ECO:0000256" key="1">
    <source>
        <dbReference type="SAM" id="MobiDB-lite"/>
    </source>
</evidence>
<proteinExistence type="predicted"/>
<sequence length="612" mass="69066">MSSPSFTIPIPVKRGAQRTVKLLGFGFKSLLVTKVPGKLLLRRKEATPVAPDRADILPYNATPPKPDPTAPPLAAAAPAVKSGYQTYFPDHGEPENIHATLVSAGIKVRDFAYSPNRAGHNNPTHPQPLAPVPNPETPAAENLFYPVEQSPMPSVSTEWTEPHPCLRPIPKSLWKGGKLHVPTLDKPYIPKYDTHRIPGWFDQANSLLQVEYRLSENPRCNPIPGVITRRLLTLSPNLVDLSRYNKMDLEELHRYDRAVVWRLTLGIEPHPWRTMHNPHWVPSPENLVAMRAESDKGKASVDKQLQRMFLSCRSQDAAAAKCREEDELCKYRLQNSREKRHLDKDANDWDKVDEQWLTPRQRLTAWEKYKDANPADPQNAQYSYHLNRMRQHDREKAGDVDVDEPPRSRLPPPPFLQGDHQYDVYPFALWGWNAPWTGYRLLTGTPTGKTVHQYAAELSRCTESDRPASAFPKPSKPRDYVIHPGGTFVYRTKRKWVPVDLGDDSDEEGERPDVPEDDDEEDESKVVKIVVTKDDEDLAHVKAAADVEAETTRKRGIKEVEAEPSTSEPPAKRVKFDVGTEAASPARKRGIEEVGEGGLVETPESPTKRVKV</sequence>
<evidence type="ECO:0000313" key="3">
    <source>
        <dbReference type="Proteomes" id="UP001221142"/>
    </source>
</evidence>
<dbReference type="EMBL" id="JARKIF010000009">
    <property type="protein sequence ID" value="KAJ7630846.1"/>
    <property type="molecule type" value="Genomic_DNA"/>
</dbReference>
<accession>A0AAD7BU76</accession>